<feature type="transmembrane region" description="Helical" evidence="14">
    <location>
        <begin position="441"/>
        <end position="465"/>
    </location>
</feature>
<dbReference type="Gene3D" id="3.40.630.10">
    <property type="entry name" value="Zn peptidases"/>
    <property type="match status" value="1"/>
</dbReference>
<dbReference type="GO" id="GO:0005789">
    <property type="term" value="C:endoplasmic reticulum membrane"/>
    <property type="evidence" value="ECO:0007669"/>
    <property type="project" value="UniProtKB-SubCell"/>
</dbReference>
<keyword evidence="9" id="KW-0862">Zinc</keyword>
<feature type="transmembrane region" description="Helical" evidence="14">
    <location>
        <begin position="519"/>
        <end position="542"/>
    </location>
</feature>
<evidence type="ECO:0000256" key="7">
    <source>
        <dbReference type="ARBA" id="ARBA00022801"/>
    </source>
</evidence>
<evidence type="ECO:0000256" key="12">
    <source>
        <dbReference type="ARBA" id="ARBA00023136"/>
    </source>
</evidence>
<keyword evidence="18" id="KW-1185">Reference proteome</keyword>
<dbReference type="PANTHER" id="PTHR12147:SF22">
    <property type="entry name" value="ENDOPLASMIC RETICULUM METALLOPEPTIDASE 1"/>
    <property type="match status" value="1"/>
</dbReference>
<dbReference type="AlphaFoldDB" id="A0AAV1HXN8"/>
<dbReference type="PANTHER" id="PTHR12147">
    <property type="entry name" value="METALLOPEPTIDASE M28 FAMILY MEMBER"/>
    <property type="match status" value="1"/>
</dbReference>
<proteinExistence type="inferred from homology"/>
<comment type="caution">
    <text evidence="17">The sequence shown here is derived from an EMBL/GenBank/DDBJ whole genome shotgun (WGS) entry which is preliminary data.</text>
</comment>
<dbReference type="Pfam" id="PF04389">
    <property type="entry name" value="Peptidase_M28"/>
    <property type="match status" value="1"/>
</dbReference>
<protein>
    <recommendedName>
        <fullName evidence="16">Peptidase M28 domain-containing protein</fullName>
    </recommendedName>
</protein>
<feature type="domain" description="Peptidase M28" evidence="16">
    <location>
        <begin position="130"/>
        <end position="326"/>
    </location>
</feature>
<evidence type="ECO:0000256" key="2">
    <source>
        <dbReference type="ARBA" id="ARBA00004477"/>
    </source>
</evidence>
<gene>
    <name evidence="17" type="ORF">CVIRNUC_002837</name>
</gene>
<keyword evidence="5 14" id="KW-0812">Transmembrane</keyword>
<organism evidence="17 18">
    <name type="scientific">Coccomyxa viridis</name>
    <dbReference type="NCBI Taxonomy" id="1274662"/>
    <lineage>
        <taxon>Eukaryota</taxon>
        <taxon>Viridiplantae</taxon>
        <taxon>Chlorophyta</taxon>
        <taxon>core chlorophytes</taxon>
        <taxon>Trebouxiophyceae</taxon>
        <taxon>Trebouxiophyceae incertae sedis</taxon>
        <taxon>Coccomyxaceae</taxon>
        <taxon>Coccomyxa</taxon>
    </lineage>
</organism>
<evidence type="ECO:0000256" key="4">
    <source>
        <dbReference type="ARBA" id="ARBA00022670"/>
    </source>
</evidence>
<dbReference type="InterPro" id="IPR045175">
    <property type="entry name" value="M28_fam"/>
</dbReference>
<dbReference type="GO" id="GO:0046872">
    <property type="term" value="F:metal ion binding"/>
    <property type="evidence" value="ECO:0007669"/>
    <property type="project" value="UniProtKB-KW"/>
</dbReference>
<keyword evidence="7" id="KW-0378">Hydrolase</keyword>
<name>A0AAV1HXN8_9CHLO</name>
<keyword evidence="15" id="KW-0732">Signal</keyword>
<feature type="transmembrane region" description="Helical" evidence="14">
    <location>
        <begin position="347"/>
        <end position="365"/>
    </location>
</feature>
<evidence type="ECO:0000256" key="13">
    <source>
        <dbReference type="ARBA" id="ARBA00023180"/>
    </source>
</evidence>
<evidence type="ECO:0000256" key="8">
    <source>
        <dbReference type="ARBA" id="ARBA00022824"/>
    </source>
</evidence>
<reference evidence="17 18" key="1">
    <citation type="submission" date="2023-10" db="EMBL/GenBank/DDBJ databases">
        <authorList>
            <person name="Maclean D."/>
            <person name="Macfadyen A."/>
        </authorList>
    </citation>
    <scope>NUCLEOTIDE SEQUENCE [LARGE SCALE GENOMIC DNA]</scope>
</reference>
<evidence type="ECO:0000256" key="15">
    <source>
        <dbReference type="SAM" id="SignalP"/>
    </source>
</evidence>
<dbReference type="GO" id="GO:0008235">
    <property type="term" value="F:metalloexopeptidase activity"/>
    <property type="evidence" value="ECO:0007669"/>
    <property type="project" value="InterPro"/>
</dbReference>
<evidence type="ECO:0000259" key="16">
    <source>
        <dbReference type="Pfam" id="PF04389"/>
    </source>
</evidence>
<evidence type="ECO:0000256" key="9">
    <source>
        <dbReference type="ARBA" id="ARBA00022833"/>
    </source>
</evidence>
<dbReference type="SUPFAM" id="SSF53187">
    <property type="entry name" value="Zn-dependent exopeptidases"/>
    <property type="match status" value="1"/>
</dbReference>
<dbReference type="GO" id="GO:0006508">
    <property type="term" value="P:proteolysis"/>
    <property type="evidence" value="ECO:0007669"/>
    <property type="project" value="UniProtKB-KW"/>
</dbReference>
<dbReference type="InterPro" id="IPR048024">
    <property type="entry name" value="Fxna-like_M28_dom"/>
</dbReference>
<keyword evidence="6" id="KW-0479">Metal-binding</keyword>
<feature type="transmembrane region" description="Helical" evidence="14">
    <location>
        <begin position="485"/>
        <end position="507"/>
    </location>
</feature>
<evidence type="ECO:0000256" key="11">
    <source>
        <dbReference type="ARBA" id="ARBA00023049"/>
    </source>
</evidence>
<evidence type="ECO:0000256" key="3">
    <source>
        <dbReference type="ARBA" id="ARBA00010918"/>
    </source>
</evidence>
<feature type="transmembrane region" description="Helical" evidence="14">
    <location>
        <begin position="593"/>
        <end position="613"/>
    </location>
</feature>
<evidence type="ECO:0000256" key="5">
    <source>
        <dbReference type="ARBA" id="ARBA00022692"/>
    </source>
</evidence>
<accession>A0AAV1HXN8</accession>
<evidence type="ECO:0000313" key="17">
    <source>
        <dbReference type="EMBL" id="CAK0761199.1"/>
    </source>
</evidence>
<keyword evidence="4" id="KW-0645">Protease</keyword>
<comment type="subcellular location">
    <subcellularLocation>
        <location evidence="2">Endoplasmic reticulum membrane</location>
        <topology evidence="2">Multi-pass membrane protein</topology>
    </subcellularLocation>
</comment>
<dbReference type="Proteomes" id="UP001314263">
    <property type="component" value="Unassembled WGS sequence"/>
</dbReference>
<evidence type="ECO:0000256" key="1">
    <source>
        <dbReference type="ARBA" id="ARBA00001947"/>
    </source>
</evidence>
<keyword evidence="12 14" id="KW-0472">Membrane</keyword>
<keyword evidence="10 14" id="KW-1133">Transmembrane helix</keyword>
<comment type="similarity">
    <text evidence="3">Belongs to the peptidase M28 family.</text>
</comment>
<evidence type="ECO:0000313" key="18">
    <source>
        <dbReference type="Proteomes" id="UP001314263"/>
    </source>
</evidence>
<evidence type="ECO:0000256" key="6">
    <source>
        <dbReference type="ARBA" id="ARBA00022723"/>
    </source>
</evidence>
<dbReference type="InterPro" id="IPR007484">
    <property type="entry name" value="Peptidase_M28"/>
</dbReference>
<dbReference type="FunFam" id="3.40.630.10:FF:000008">
    <property type="entry name" value="Endoplasmic reticulum metallopeptidase 1"/>
    <property type="match status" value="1"/>
</dbReference>
<feature type="chain" id="PRO_5043606418" description="Peptidase M28 domain-containing protein" evidence="15">
    <location>
        <begin position="32"/>
        <end position="834"/>
    </location>
</feature>
<keyword evidence="11" id="KW-0482">Metalloprotease</keyword>
<feature type="transmembrane region" description="Helical" evidence="14">
    <location>
        <begin position="562"/>
        <end position="581"/>
    </location>
</feature>
<evidence type="ECO:0000256" key="14">
    <source>
        <dbReference type="SAM" id="Phobius"/>
    </source>
</evidence>
<sequence>MRGANTARSPKMKSELPALLIFVALLATCHWQNRKTAVPEAADSHPAGFSEGRAMHIVERLAIDMPYRQFGARHYGPAAQYLVEEAERIQELASDRDDMVAEVTQEQASGAVEMEFLHSNFTNAYINVTNVLLVLTPAAAKPDTPAVLLNAHFDSTLGSPGASDCAACVAVALETARVLVQDRARRLQAPLVVLLNGGEEAFLLGAHAFASRSRHRALPGAVINLESTGPGGPDLVFQHQGAWAMQAYARAATRPRGTIIAQDFFEAGILPADTDFRLLSSKWMGTLPGVDMASLLDSGAYHMSQDVPERIRPGTLQAMGDNVVELVLEFSSALSRGEHSNSMEDKVVFWDFLGLVMVTYPLWLARLLHRTPLVLAASVPLILGSLGSSAKANPPLYSVQVFRAAGVVAMSFGFAVIIPAALAAALVLLTGQPMVWAGRPLLAYLLYVPAAVVGTLLPHILVGPLQPQQLLWGFALFTGALAEVLSWAGLGMAYTLAAWAACALGLAAMHAASGGKVALHWAVVSAAPAVLAVAPPAMMLSLHLLQKAATSGALLAQFGSDLVAAVAIGLVAMACCGYVLHMLALSHHSRLKGALIGLCLYLLVLGVMLPRLVSPYSPHNPKKVYLHHTHHLVGGEGGLSVNHSTWDVVAIDSVPVRQALPEGLAGEPELVFDGAAHLNLFPVNKFMQGMSLSAADGPFQTGLPKLECISQECIEAASSSNACLRQRLHMQLSTPVPAFYGAMNISGDLRAWSFTGKVWPDQAGQVSSIVRFAGSAGSEQRNFWVDVGEQGHLCIDVAAARLAKASSPAAKIAGAFPAWCSVAASEVFQFSWHT</sequence>
<feature type="transmembrane region" description="Helical" evidence="14">
    <location>
        <begin position="372"/>
        <end position="390"/>
    </location>
</feature>
<keyword evidence="13" id="KW-0325">Glycoprotein</keyword>
<keyword evidence="8" id="KW-0256">Endoplasmic reticulum</keyword>
<feature type="transmembrane region" description="Helical" evidence="14">
    <location>
        <begin position="402"/>
        <end position="429"/>
    </location>
</feature>
<dbReference type="CDD" id="cd03875">
    <property type="entry name" value="M28_Fxna_like"/>
    <property type="match status" value="1"/>
</dbReference>
<feature type="signal peptide" evidence="15">
    <location>
        <begin position="1"/>
        <end position="31"/>
    </location>
</feature>
<evidence type="ECO:0000256" key="10">
    <source>
        <dbReference type="ARBA" id="ARBA00022989"/>
    </source>
</evidence>
<dbReference type="EMBL" id="CAUYUE010000004">
    <property type="protein sequence ID" value="CAK0761199.1"/>
    <property type="molecule type" value="Genomic_DNA"/>
</dbReference>
<comment type="cofactor">
    <cofactor evidence="1">
        <name>Zn(2+)</name>
        <dbReference type="ChEBI" id="CHEBI:29105"/>
    </cofactor>
</comment>